<organism evidence="9 10">
    <name type="scientific">Dinothrombium tinctorium</name>
    <dbReference type="NCBI Taxonomy" id="1965070"/>
    <lineage>
        <taxon>Eukaryota</taxon>
        <taxon>Metazoa</taxon>
        <taxon>Ecdysozoa</taxon>
        <taxon>Arthropoda</taxon>
        <taxon>Chelicerata</taxon>
        <taxon>Arachnida</taxon>
        <taxon>Acari</taxon>
        <taxon>Acariformes</taxon>
        <taxon>Trombidiformes</taxon>
        <taxon>Prostigmata</taxon>
        <taxon>Anystina</taxon>
        <taxon>Parasitengona</taxon>
        <taxon>Trombidioidea</taxon>
        <taxon>Trombidiidae</taxon>
        <taxon>Dinothrombium</taxon>
    </lineage>
</organism>
<dbReference type="EMBL" id="NCKU01002984">
    <property type="protein sequence ID" value="RWS08411.1"/>
    <property type="molecule type" value="Genomic_DNA"/>
</dbReference>
<dbReference type="STRING" id="1965070.A0A3S5WGY7"/>
<evidence type="ECO:0000256" key="4">
    <source>
        <dbReference type="ARBA" id="ARBA00023136"/>
    </source>
</evidence>
<dbReference type="PANTHER" id="PTHR22776:SF49">
    <property type="entry name" value="MARVEL DOMAIN-CONTAINING PROTEIN"/>
    <property type="match status" value="1"/>
</dbReference>
<reference evidence="9 10" key="1">
    <citation type="journal article" date="2018" name="Gigascience">
        <title>Genomes of trombidid mites reveal novel predicted allergens and laterally-transferred genes associated with secondary metabolism.</title>
        <authorList>
            <person name="Dong X."/>
            <person name="Chaisiri K."/>
            <person name="Xia D."/>
            <person name="Armstrong S.D."/>
            <person name="Fang Y."/>
            <person name="Donnelly M.J."/>
            <person name="Kadowaki T."/>
            <person name="McGarry J.W."/>
            <person name="Darby A.C."/>
            <person name="Makepeace B.L."/>
        </authorList>
    </citation>
    <scope>NUCLEOTIDE SEQUENCE [LARGE SCALE GENOMIC DNA]</scope>
    <source>
        <strain evidence="9">UoL-WK</strain>
    </source>
</reference>
<dbReference type="PANTHER" id="PTHR22776">
    <property type="entry name" value="MARVEL-CONTAINING POTENTIAL LIPID RAFT-ASSOCIATED PROTEIN"/>
    <property type="match status" value="1"/>
</dbReference>
<dbReference type="Proteomes" id="UP000285301">
    <property type="component" value="Unassembled WGS sequence"/>
</dbReference>
<feature type="non-terminal residue" evidence="9">
    <location>
        <position position="131"/>
    </location>
</feature>
<evidence type="ECO:0000256" key="6">
    <source>
        <dbReference type="SAM" id="Phobius"/>
    </source>
</evidence>
<evidence type="ECO:0000256" key="3">
    <source>
        <dbReference type="ARBA" id="ARBA00022989"/>
    </source>
</evidence>
<proteinExistence type="predicted"/>
<keyword evidence="2 5" id="KW-0812">Transmembrane</keyword>
<accession>A0A3S5WGY7</accession>
<keyword evidence="4 5" id="KW-0472">Membrane</keyword>
<feature type="transmembrane region" description="Helical" evidence="6">
    <location>
        <begin position="107"/>
        <end position="130"/>
    </location>
</feature>
<evidence type="ECO:0000256" key="5">
    <source>
        <dbReference type="PROSITE-ProRule" id="PRU00581"/>
    </source>
</evidence>
<keyword evidence="10" id="KW-1185">Reference proteome</keyword>
<dbReference type="AlphaFoldDB" id="A0A3S5WGY7"/>
<feature type="transmembrane region" description="Helical" evidence="6">
    <location>
        <begin position="36"/>
        <end position="56"/>
    </location>
</feature>
<evidence type="ECO:0000313" key="10">
    <source>
        <dbReference type="Proteomes" id="UP000285301"/>
    </source>
</evidence>
<evidence type="ECO:0000259" key="7">
    <source>
        <dbReference type="PROSITE" id="PS51225"/>
    </source>
</evidence>
<name>A0A3S5WGY7_9ACAR</name>
<comment type="subcellular location">
    <subcellularLocation>
        <location evidence="1">Membrane</location>
        <topology evidence="1">Multi-pass membrane protein</topology>
    </subcellularLocation>
</comment>
<evidence type="ECO:0000256" key="1">
    <source>
        <dbReference type="ARBA" id="ARBA00004141"/>
    </source>
</evidence>
<dbReference type="GO" id="GO:0016020">
    <property type="term" value="C:membrane"/>
    <property type="evidence" value="ECO:0007669"/>
    <property type="project" value="UniProtKB-SubCell"/>
</dbReference>
<feature type="domain" description="MARVEL" evidence="7">
    <location>
        <begin position="30"/>
        <end position="131"/>
    </location>
</feature>
<evidence type="ECO:0000313" key="8">
    <source>
        <dbReference type="EMBL" id="RWS03190.1"/>
    </source>
</evidence>
<dbReference type="EMBL" id="NCKU01006755">
    <property type="protein sequence ID" value="RWS03190.1"/>
    <property type="molecule type" value="Genomic_DNA"/>
</dbReference>
<protein>
    <submittedName>
        <fullName evidence="9">CKLF-like protein MARVEL transmembrane domain-containing protein 4-like protein</fullName>
    </submittedName>
</protein>
<feature type="transmembrane region" description="Helical" evidence="6">
    <location>
        <begin position="63"/>
        <end position="87"/>
    </location>
</feature>
<reference evidence="9" key="2">
    <citation type="submission" date="2018-11" db="EMBL/GenBank/DDBJ databases">
        <title>Trombidioid mite genomics.</title>
        <authorList>
            <person name="Dong X."/>
        </authorList>
    </citation>
    <scope>NUCLEOTIDE SEQUENCE</scope>
    <source>
        <strain evidence="9">UoL-WK</strain>
    </source>
</reference>
<evidence type="ECO:0000256" key="2">
    <source>
        <dbReference type="ARBA" id="ARBA00022692"/>
    </source>
</evidence>
<sequence>MPQTPASFPDSHTTSTTTKVTPLIWFDSSYVTTNVGLIKVIEIIVDLLGFICASVGSKSSHAAVTFFSVISMFAFWITLILLLMYLFHLIEKLHTFPWLIAEFGYSVLWAFLYFCASTAICTEGGIYAAAG</sequence>
<dbReference type="OrthoDB" id="10028364at2759"/>
<dbReference type="InterPro" id="IPR050578">
    <property type="entry name" value="MARVEL-CKLF_proteins"/>
</dbReference>
<gene>
    <name evidence="9" type="ORF">B4U79_11375</name>
    <name evidence="8" type="ORF">B4U79_16028</name>
</gene>
<dbReference type="PROSITE" id="PS51225">
    <property type="entry name" value="MARVEL"/>
    <property type="match status" value="1"/>
</dbReference>
<evidence type="ECO:0000313" key="9">
    <source>
        <dbReference type="EMBL" id="RWS08411.1"/>
    </source>
</evidence>
<dbReference type="InterPro" id="IPR008253">
    <property type="entry name" value="Marvel"/>
</dbReference>
<dbReference type="Pfam" id="PF01284">
    <property type="entry name" value="MARVEL"/>
    <property type="match status" value="1"/>
</dbReference>
<keyword evidence="3 6" id="KW-1133">Transmembrane helix</keyword>
<comment type="caution">
    <text evidence="9">The sequence shown here is derived from an EMBL/GenBank/DDBJ whole genome shotgun (WGS) entry which is preliminary data.</text>
</comment>